<accession>A0A8S5LCC0</accession>
<proteinExistence type="predicted"/>
<dbReference type="EMBL" id="BK014682">
    <property type="protein sequence ID" value="DAD67652.1"/>
    <property type="molecule type" value="Genomic_DNA"/>
</dbReference>
<reference evidence="1" key="1">
    <citation type="journal article" date="2021" name="Proc. Natl. Acad. Sci. U.S.A.">
        <title>A Catalog of Tens of Thousands of Viruses from Human Metagenomes Reveals Hidden Associations with Chronic Diseases.</title>
        <authorList>
            <person name="Tisza M.J."/>
            <person name="Buck C.B."/>
        </authorList>
    </citation>
    <scope>NUCLEOTIDE SEQUENCE</scope>
    <source>
        <strain evidence="1">CtYKh4</strain>
    </source>
</reference>
<sequence>MKDFGKTRSTVKPDAVVIDEHSVWVHTDIQEVHESMGENQSFDGYEFNMTQYEKDEYILMMSEKNVSLEKQVTDTQLALCEVYEMLG</sequence>
<protein>
    <submittedName>
        <fullName evidence="1">Uncharacterized protein</fullName>
    </submittedName>
</protein>
<evidence type="ECO:0000313" key="1">
    <source>
        <dbReference type="EMBL" id="DAD67652.1"/>
    </source>
</evidence>
<name>A0A8S5LCC0_9CAUD</name>
<organism evidence="1">
    <name type="scientific">Siphoviridae sp. ctYKh4</name>
    <dbReference type="NCBI Taxonomy" id="2823586"/>
    <lineage>
        <taxon>Viruses</taxon>
        <taxon>Duplodnaviria</taxon>
        <taxon>Heunggongvirae</taxon>
        <taxon>Uroviricota</taxon>
        <taxon>Caudoviricetes</taxon>
    </lineage>
</organism>